<evidence type="ECO:0000313" key="3">
    <source>
        <dbReference type="Proteomes" id="UP000799441"/>
    </source>
</evidence>
<sequence length="308" mass="34288">MLPPVTPAVLKANPRFEALYRDLCNNKLNKDGTTKLNEKAQKDCDITTHDLRKLRIQAARADIIKHGLNGLAISADALPDELQENVEVLSAFLNGEVSKEDIETVEMQVEVLRGNAHRIAKALSTQLQRDSDTLARIVDPSNPPQVTQLAPAARSIKASTHDLSEELASYRLSLTHDAVAVHAVQREIMETSIRLLEQSICGLVARSSKAKAEYLALMAEGMAKKLTLKQGELLSQVYSSAFRETLSNKYEELELEVRAIKRKIEKAVRAVEAYGKEGTMRDMAKEYAELKAETDRVKEEIARLEDGR</sequence>
<proteinExistence type="predicted"/>
<organism evidence="2 3">
    <name type="scientific">Polychaeton citri CBS 116435</name>
    <dbReference type="NCBI Taxonomy" id="1314669"/>
    <lineage>
        <taxon>Eukaryota</taxon>
        <taxon>Fungi</taxon>
        <taxon>Dikarya</taxon>
        <taxon>Ascomycota</taxon>
        <taxon>Pezizomycotina</taxon>
        <taxon>Dothideomycetes</taxon>
        <taxon>Dothideomycetidae</taxon>
        <taxon>Capnodiales</taxon>
        <taxon>Capnodiaceae</taxon>
        <taxon>Polychaeton</taxon>
    </lineage>
</organism>
<accession>A0A9P4QFN8</accession>
<evidence type="ECO:0000313" key="2">
    <source>
        <dbReference type="EMBL" id="KAF2723979.1"/>
    </source>
</evidence>
<keyword evidence="3" id="KW-1185">Reference proteome</keyword>
<reference evidence="2" key="1">
    <citation type="journal article" date="2020" name="Stud. Mycol.">
        <title>101 Dothideomycetes genomes: a test case for predicting lifestyles and emergence of pathogens.</title>
        <authorList>
            <person name="Haridas S."/>
            <person name="Albert R."/>
            <person name="Binder M."/>
            <person name="Bloem J."/>
            <person name="Labutti K."/>
            <person name="Salamov A."/>
            <person name="Andreopoulos B."/>
            <person name="Baker S."/>
            <person name="Barry K."/>
            <person name="Bills G."/>
            <person name="Bluhm B."/>
            <person name="Cannon C."/>
            <person name="Castanera R."/>
            <person name="Culley D."/>
            <person name="Daum C."/>
            <person name="Ezra D."/>
            <person name="Gonzalez J."/>
            <person name="Henrissat B."/>
            <person name="Kuo A."/>
            <person name="Liang C."/>
            <person name="Lipzen A."/>
            <person name="Lutzoni F."/>
            <person name="Magnuson J."/>
            <person name="Mondo S."/>
            <person name="Nolan M."/>
            <person name="Ohm R."/>
            <person name="Pangilinan J."/>
            <person name="Park H.-J."/>
            <person name="Ramirez L."/>
            <person name="Alfaro M."/>
            <person name="Sun H."/>
            <person name="Tritt A."/>
            <person name="Yoshinaga Y."/>
            <person name="Zwiers L.-H."/>
            <person name="Turgeon B."/>
            <person name="Goodwin S."/>
            <person name="Spatafora J."/>
            <person name="Crous P."/>
            <person name="Grigoriev I."/>
        </authorList>
    </citation>
    <scope>NUCLEOTIDE SEQUENCE</scope>
    <source>
        <strain evidence="2">CBS 116435</strain>
    </source>
</reference>
<comment type="caution">
    <text evidence="2">The sequence shown here is derived from an EMBL/GenBank/DDBJ whole genome shotgun (WGS) entry which is preliminary data.</text>
</comment>
<protein>
    <submittedName>
        <fullName evidence="2">Uncharacterized protein</fullName>
    </submittedName>
</protein>
<dbReference type="AlphaFoldDB" id="A0A9P4QFN8"/>
<dbReference type="Proteomes" id="UP000799441">
    <property type="component" value="Unassembled WGS sequence"/>
</dbReference>
<dbReference type="EMBL" id="MU003773">
    <property type="protein sequence ID" value="KAF2723979.1"/>
    <property type="molecule type" value="Genomic_DNA"/>
</dbReference>
<dbReference type="OrthoDB" id="66964at2759"/>
<feature type="coiled-coil region" evidence="1">
    <location>
        <begin position="243"/>
        <end position="307"/>
    </location>
</feature>
<name>A0A9P4QFN8_9PEZI</name>
<keyword evidence="1" id="KW-0175">Coiled coil</keyword>
<gene>
    <name evidence="2" type="ORF">K431DRAFT_282244</name>
</gene>
<evidence type="ECO:0000256" key="1">
    <source>
        <dbReference type="SAM" id="Coils"/>
    </source>
</evidence>